<accession>A0A075VVY8</accession>
<organism evidence="2">
    <name type="scientific">Capsicum annuum</name>
    <name type="common">Capsicum pepper</name>
    <dbReference type="NCBI Taxonomy" id="4072"/>
    <lineage>
        <taxon>Eukaryota</taxon>
        <taxon>Viridiplantae</taxon>
        <taxon>Streptophyta</taxon>
        <taxon>Embryophyta</taxon>
        <taxon>Tracheophyta</taxon>
        <taxon>Spermatophyta</taxon>
        <taxon>Magnoliopsida</taxon>
        <taxon>eudicotyledons</taxon>
        <taxon>Gunneridae</taxon>
        <taxon>Pentapetalae</taxon>
        <taxon>asterids</taxon>
        <taxon>lamiids</taxon>
        <taxon>Solanales</taxon>
        <taxon>Solanaceae</taxon>
        <taxon>Solanoideae</taxon>
        <taxon>Capsiceae</taxon>
        <taxon>Capsicum</taxon>
    </lineage>
</organism>
<dbReference type="AlphaFoldDB" id="A0A075VVY8"/>
<feature type="region of interest" description="Disordered" evidence="1">
    <location>
        <begin position="76"/>
        <end position="102"/>
    </location>
</feature>
<sequence length="102" mass="11494">MTFPEWVAESRISKGEPHPGDMQIERPRLGRERDRDSEEEQTRGKQGQEASGIDSSLYTWEQHRQFLFPEAEAKLTYPVSPETTDSSPSGAPSNESECLSPV</sequence>
<name>A0A075VVY8_CAPAN</name>
<feature type="compositionally biased region" description="Polar residues" evidence="1">
    <location>
        <begin position="81"/>
        <end position="102"/>
    </location>
</feature>
<feature type="compositionally biased region" description="Basic and acidic residues" evidence="1">
    <location>
        <begin position="11"/>
        <end position="43"/>
    </location>
</feature>
<evidence type="ECO:0000256" key="1">
    <source>
        <dbReference type="SAM" id="MobiDB-lite"/>
    </source>
</evidence>
<dbReference type="EMBL" id="KJ865409">
    <property type="protein sequence ID" value="AIG89900.1"/>
    <property type="molecule type" value="Genomic_DNA"/>
</dbReference>
<geneLocation type="mitochondrion" evidence="2"/>
<feature type="compositionally biased region" description="Polar residues" evidence="1">
    <location>
        <begin position="44"/>
        <end position="57"/>
    </location>
</feature>
<gene>
    <name evidence="2" type="primary">orf102l</name>
</gene>
<protein>
    <submittedName>
        <fullName evidence="2">Uncharacterized protein</fullName>
    </submittedName>
</protein>
<keyword evidence="2" id="KW-0496">Mitochondrion</keyword>
<feature type="region of interest" description="Disordered" evidence="1">
    <location>
        <begin position="1"/>
        <end position="57"/>
    </location>
</feature>
<evidence type="ECO:0000313" key="2">
    <source>
        <dbReference type="EMBL" id="AIG89900.1"/>
    </source>
</evidence>
<reference evidence="2" key="1">
    <citation type="journal article" date="2014" name="BMC Genomics">
        <title>Extensive structural variations between mitochondrial genomes of CMS and normal peppers (Capsicum annuum L.) revealed by complete nucleotide sequencing.</title>
        <authorList>
            <person name="Jo Y.D."/>
            <person name="Choi Y."/>
            <person name="Kim D.H."/>
            <person name="Kim B.D."/>
            <person name="Kang B.C."/>
        </authorList>
    </citation>
    <scope>NUCLEOTIDE SEQUENCE</scope>
</reference>
<proteinExistence type="predicted"/>